<feature type="domain" description="CS" evidence="1">
    <location>
        <begin position="68"/>
        <end position="157"/>
    </location>
</feature>
<sequence>MDEKHCNGSLSALEENIGNKGKHSYYYAHSHKATGPKWDGKPQPRLLSKNNSPEDCYNSKTSFDTNNSSITVYSFSDENSKIKIYIPLAVSSADDVILKHDCESFALTATDINFEKKRLAFNKLFGTVEENGKVKVKSDKIIVTFTKKEVKDWPRLGF</sequence>
<dbReference type="AlphaFoldDB" id="A0A7S0CBW5"/>
<accession>A0A7S0CBW5</accession>
<dbReference type="InterPro" id="IPR052289">
    <property type="entry name" value="Calcyclin-binding_UBL-bridge"/>
</dbReference>
<evidence type="ECO:0000259" key="1">
    <source>
        <dbReference type="PROSITE" id="PS51203"/>
    </source>
</evidence>
<dbReference type="EMBL" id="HBEL01031617">
    <property type="protein sequence ID" value="CAD8418640.1"/>
    <property type="molecule type" value="Transcribed_RNA"/>
</dbReference>
<proteinExistence type="predicted"/>
<name>A0A7S0CBW5_9STRA</name>
<dbReference type="Gene3D" id="2.60.40.790">
    <property type="match status" value="1"/>
</dbReference>
<dbReference type="InterPro" id="IPR007052">
    <property type="entry name" value="CS_dom"/>
</dbReference>
<gene>
    <name evidence="2" type="ORF">PINE0816_LOCUS14775</name>
</gene>
<organism evidence="2">
    <name type="scientific">Proboscia inermis</name>
    <dbReference type="NCBI Taxonomy" id="420281"/>
    <lineage>
        <taxon>Eukaryota</taxon>
        <taxon>Sar</taxon>
        <taxon>Stramenopiles</taxon>
        <taxon>Ochrophyta</taxon>
        <taxon>Bacillariophyta</taxon>
        <taxon>Coscinodiscophyceae</taxon>
        <taxon>Rhizosoleniophycidae</taxon>
        <taxon>Rhizosoleniales</taxon>
        <taxon>Rhizosoleniaceae</taxon>
        <taxon>Proboscia</taxon>
    </lineage>
</organism>
<reference evidence="2" key="1">
    <citation type="submission" date="2021-01" db="EMBL/GenBank/DDBJ databases">
        <authorList>
            <person name="Corre E."/>
            <person name="Pelletier E."/>
            <person name="Niang G."/>
            <person name="Scheremetjew M."/>
            <person name="Finn R."/>
            <person name="Kale V."/>
            <person name="Holt S."/>
            <person name="Cochrane G."/>
            <person name="Meng A."/>
            <person name="Brown T."/>
            <person name="Cohen L."/>
        </authorList>
    </citation>
    <scope>NUCLEOTIDE SEQUENCE</scope>
    <source>
        <strain evidence="2">CCAP1064/1</strain>
    </source>
</reference>
<dbReference type="PANTHER" id="PTHR13164:SF6">
    <property type="entry name" value="CS DOMAIN-CONTAINING PROTEIN"/>
    <property type="match status" value="1"/>
</dbReference>
<dbReference type="GO" id="GO:0005634">
    <property type="term" value="C:nucleus"/>
    <property type="evidence" value="ECO:0007669"/>
    <property type="project" value="TreeGrafter"/>
</dbReference>
<evidence type="ECO:0000313" key="2">
    <source>
        <dbReference type="EMBL" id="CAD8418640.1"/>
    </source>
</evidence>
<dbReference type="PROSITE" id="PS51203">
    <property type="entry name" value="CS"/>
    <property type="match status" value="1"/>
</dbReference>
<dbReference type="InterPro" id="IPR008978">
    <property type="entry name" value="HSP20-like_chaperone"/>
</dbReference>
<dbReference type="PANTHER" id="PTHR13164">
    <property type="entry name" value="CALICYLIN BINDING PROTEIN"/>
    <property type="match status" value="1"/>
</dbReference>
<protein>
    <recommendedName>
        <fullName evidence="1">CS domain-containing protein</fullName>
    </recommendedName>
</protein>
<dbReference type="SUPFAM" id="SSF49764">
    <property type="entry name" value="HSP20-like chaperones"/>
    <property type="match status" value="1"/>
</dbReference>